<evidence type="ECO:0000256" key="2">
    <source>
        <dbReference type="ARBA" id="ARBA00022475"/>
    </source>
</evidence>
<dbReference type="RefSeq" id="WP_280574516.1">
    <property type="nucleotide sequence ID" value="NZ_JARXRM010000032.1"/>
</dbReference>
<protein>
    <submittedName>
        <fullName evidence="12">ABC transporter ATP-binding protein</fullName>
    </submittedName>
</protein>
<comment type="caution">
    <text evidence="12">The sequence shown here is derived from an EMBL/GenBank/DDBJ whole genome shotgun (WGS) entry which is preliminary data.</text>
</comment>
<dbReference type="InterPro" id="IPR003439">
    <property type="entry name" value="ABC_transporter-like_ATP-bd"/>
</dbReference>
<evidence type="ECO:0000256" key="7">
    <source>
        <dbReference type="ARBA" id="ARBA00022967"/>
    </source>
</evidence>
<proteinExistence type="predicted"/>
<keyword evidence="7" id="KW-1278">Translocase</keyword>
<dbReference type="Pfam" id="PF08402">
    <property type="entry name" value="TOBE_2"/>
    <property type="match status" value="1"/>
</dbReference>
<evidence type="ECO:0000256" key="8">
    <source>
        <dbReference type="ARBA" id="ARBA00023004"/>
    </source>
</evidence>
<evidence type="ECO:0000256" key="5">
    <source>
        <dbReference type="ARBA" id="ARBA00022741"/>
    </source>
</evidence>
<dbReference type="PROSITE" id="PS00211">
    <property type="entry name" value="ABC_TRANSPORTER_1"/>
    <property type="match status" value="1"/>
</dbReference>
<evidence type="ECO:0000259" key="11">
    <source>
        <dbReference type="PROSITE" id="PS50893"/>
    </source>
</evidence>
<dbReference type="PANTHER" id="PTHR42781">
    <property type="entry name" value="SPERMIDINE/PUTRESCINE IMPORT ATP-BINDING PROTEIN POTA"/>
    <property type="match status" value="1"/>
</dbReference>
<dbReference type="InterPro" id="IPR015853">
    <property type="entry name" value="ABC_transpr_FbpC"/>
</dbReference>
<keyword evidence="6 12" id="KW-0067">ATP-binding</keyword>
<evidence type="ECO:0000256" key="4">
    <source>
        <dbReference type="ARBA" id="ARBA00022519"/>
    </source>
</evidence>
<dbReference type="Proteomes" id="UP001156940">
    <property type="component" value="Unassembled WGS sequence"/>
</dbReference>
<keyword evidence="5" id="KW-0547">Nucleotide-binding</keyword>
<gene>
    <name evidence="12" type="ORF">QFW77_10120</name>
</gene>
<dbReference type="SMART" id="SM00382">
    <property type="entry name" value="AAA"/>
    <property type="match status" value="1"/>
</dbReference>
<dbReference type="PROSITE" id="PS50893">
    <property type="entry name" value="ABC_TRANSPORTER_2"/>
    <property type="match status" value="1"/>
</dbReference>
<reference evidence="12 13" key="1">
    <citation type="submission" date="2023-04" db="EMBL/GenBank/DDBJ databases">
        <title>Luteimonas endophyticus RD2P54.</title>
        <authorList>
            <person name="Sun J.-Q."/>
        </authorList>
    </citation>
    <scope>NUCLEOTIDE SEQUENCE [LARGE SCALE GENOMIC DNA]</scope>
    <source>
        <strain evidence="12 13">RD2P54</strain>
    </source>
</reference>
<evidence type="ECO:0000256" key="10">
    <source>
        <dbReference type="ARBA" id="ARBA00023136"/>
    </source>
</evidence>
<keyword evidence="2" id="KW-1003">Cell membrane</keyword>
<evidence type="ECO:0000256" key="1">
    <source>
        <dbReference type="ARBA" id="ARBA00022448"/>
    </source>
</evidence>
<dbReference type="Gene3D" id="3.40.50.300">
    <property type="entry name" value="P-loop containing nucleotide triphosphate hydrolases"/>
    <property type="match status" value="1"/>
</dbReference>
<evidence type="ECO:0000256" key="9">
    <source>
        <dbReference type="ARBA" id="ARBA00023065"/>
    </source>
</evidence>
<keyword evidence="8" id="KW-0408">Iron</keyword>
<dbReference type="EMBL" id="JARXRM010000032">
    <property type="protein sequence ID" value="MDH5823339.1"/>
    <property type="molecule type" value="Genomic_DNA"/>
</dbReference>
<keyword evidence="10" id="KW-0472">Membrane</keyword>
<dbReference type="CDD" id="cd03259">
    <property type="entry name" value="ABC_Carb_Solutes_like"/>
    <property type="match status" value="1"/>
</dbReference>
<name>A0ABT6J9B3_9GAMM</name>
<dbReference type="PANTHER" id="PTHR42781:SF5">
    <property type="entry name" value="PUTRESCINE TRANSPORT ATP-BINDING PROTEIN POTG"/>
    <property type="match status" value="1"/>
</dbReference>
<keyword evidence="3" id="KW-0410">Iron transport</keyword>
<organism evidence="12 13">
    <name type="scientific">Luteimonas endophytica</name>
    <dbReference type="NCBI Taxonomy" id="3042023"/>
    <lineage>
        <taxon>Bacteria</taxon>
        <taxon>Pseudomonadati</taxon>
        <taxon>Pseudomonadota</taxon>
        <taxon>Gammaproteobacteria</taxon>
        <taxon>Lysobacterales</taxon>
        <taxon>Lysobacteraceae</taxon>
        <taxon>Luteimonas</taxon>
    </lineage>
</organism>
<evidence type="ECO:0000313" key="12">
    <source>
        <dbReference type="EMBL" id="MDH5823339.1"/>
    </source>
</evidence>
<keyword evidence="13" id="KW-1185">Reference proteome</keyword>
<dbReference type="Pfam" id="PF00005">
    <property type="entry name" value="ABC_tran"/>
    <property type="match status" value="1"/>
</dbReference>
<dbReference type="InterPro" id="IPR017871">
    <property type="entry name" value="ABC_transporter-like_CS"/>
</dbReference>
<dbReference type="SUPFAM" id="SSF52540">
    <property type="entry name" value="P-loop containing nucleoside triphosphate hydrolases"/>
    <property type="match status" value="1"/>
</dbReference>
<dbReference type="InterPro" id="IPR027417">
    <property type="entry name" value="P-loop_NTPase"/>
</dbReference>
<dbReference type="InterPro" id="IPR050093">
    <property type="entry name" value="ABC_SmlMolc_Importer"/>
</dbReference>
<evidence type="ECO:0000313" key="13">
    <source>
        <dbReference type="Proteomes" id="UP001156940"/>
    </source>
</evidence>
<dbReference type="GO" id="GO:0005524">
    <property type="term" value="F:ATP binding"/>
    <property type="evidence" value="ECO:0007669"/>
    <property type="project" value="UniProtKB-KW"/>
</dbReference>
<evidence type="ECO:0000256" key="3">
    <source>
        <dbReference type="ARBA" id="ARBA00022496"/>
    </source>
</evidence>
<feature type="domain" description="ABC transporter" evidence="11">
    <location>
        <begin position="11"/>
        <end position="247"/>
    </location>
</feature>
<keyword evidence="1" id="KW-0813">Transport</keyword>
<keyword evidence="9" id="KW-0406">Ion transport</keyword>
<dbReference type="InterPro" id="IPR003593">
    <property type="entry name" value="AAA+_ATPase"/>
</dbReference>
<accession>A0ABT6J9B3</accession>
<dbReference type="InterPro" id="IPR013611">
    <property type="entry name" value="Transp-assoc_OB_typ2"/>
</dbReference>
<keyword evidence="4" id="KW-0997">Cell inner membrane</keyword>
<sequence>MRTATGAAPLLALERVRVGYPAPGGLHVVVDELSLALRQGEIGCLLGASGCGKTTVLRAIAGFEPVRAGRILLQGAVVAEPRRALAPERRRVGMMFQDYALFPHLSVAGNVGFGLRRLRRAAREARVAAMLELVGLGGAAADYPHELSGGQQQRVALARALAPEPALLLLDEPFSNLDVDTRGRLAHELRALLRATGATALLVSHDQAEAFAMADRIGVMERGRILQWDSAEALYRRPAHRFVADFIGRGALVPGTAVGLEAELEVLLRPECLLHDPEGPIRGVLLEAGFRGPGYVGSVRLDSGEVVEVDLAEAAPREPGAALALRLAEGPLVTFPRQ</sequence>
<evidence type="ECO:0000256" key="6">
    <source>
        <dbReference type="ARBA" id="ARBA00022840"/>
    </source>
</evidence>